<reference evidence="4 5" key="1">
    <citation type="submission" date="2018-08" db="EMBL/GenBank/DDBJ databases">
        <title>A genome reference for cultivated species of the human gut microbiota.</title>
        <authorList>
            <person name="Zou Y."/>
            <person name="Xue W."/>
            <person name="Luo G."/>
        </authorList>
    </citation>
    <scope>NUCLEOTIDE SEQUENCE [LARGE SCALE GENOMIC DNA]</scope>
    <source>
        <strain evidence="4 5">AF35-6BH</strain>
    </source>
</reference>
<accession>A0A415NZZ9</accession>
<dbReference type="SMART" id="SM00855">
    <property type="entry name" value="PGAM"/>
    <property type="match status" value="1"/>
</dbReference>
<evidence type="ECO:0000256" key="1">
    <source>
        <dbReference type="PIRSR" id="PIRSR613078-1"/>
    </source>
</evidence>
<comment type="caution">
    <text evidence="4">The sequence shown here is derived from an EMBL/GenBank/DDBJ whole genome shotgun (WGS) entry which is preliminary data.</text>
</comment>
<evidence type="ECO:0000313" key="4">
    <source>
        <dbReference type="EMBL" id="RHM06092.1"/>
    </source>
</evidence>
<dbReference type="GeneID" id="92792810"/>
<dbReference type="OrthoDB" id="9781415at2"/>
<dbReference type="SUPFAM" id="SSF53254">
    <property type="entry name" value="Phosphoglycerate mutase-like"/>
    <property type="match status" value="1"/>
</dbReference>
<keyword evidence="5" id="KW-1185">Reference proteome</keyword>
<dbReference type="EMBL" id="JAGZMZ010000007">
    <property type="protein sequence ID" value="MBS4883868.1"/>
    <property type="molecule type" value="Genomic_DNA"/>
</dbReference>
<dbReference type="InterPro" id="IPR013078">
    <property type="entry name" value="His_Pase_superF_clade-1"/>
</dbReference>
<sequence>MSIYFVRHGETDWNVAHRWQGSADIPLNENGIHQAMIARDKLANVRMDRIYCSPLQRAKKTAEIINENWKLPITVDERLAERCFGVHEGVCDEHIDFQKIWSCSDEIIWEGSESANRFYRRVESFLDELIKLAEDQNILLVAHGGVSIPFYCHFHGYDFEDLHSVMIGNCEIRIAEHGEAKRIL</sequence>
<gene>
    <name evidence="4" type="ORF">DWZ83_09985</name>
    <name evidence="3" type="ORF">KHZ85_03800</name>
</gene>
<dbReference type="Pfam" id="PF00300">
    <property type="entry name" value="His_Phos_1"/>
    <property type="match status" value="1"/>
</dbReference>
<dbReference type="CDD" id="cd07067">
    <property type="entry name" value="HP_PGM_like"/>
    <property type="match status" value="1"/>
</dbReference>
<feature type="binding site" evidence="2">
    <location>
        <position position="57"/>
    </location>
    <ligand>
        <name>substrate</name>
    </ligand>
</feature>
<protein>
    <submittedName>
        <fullName evidence="4">Histidine phosphatase family protein</fullName>
    </submittedName>
</protein>
<dbReference type="EMBL" id="QRPK01000089">
    <property type="protein sequence ID" value="RHM06092.1"/>
    <property type="molecule type" value="Genomic_DNA"/>
</dbReference>
<dbReference type="PANTHER" id="PTHR48100">
    <property type="entry name" value="BROAD-SPECIFICITY PHOSPHATASE YOR283W-RELATED"/>
    <property type="match status" value="1"/>
</dbReference>
<dbReference type="InterPro" id="IPR050275">
    <property type="entry name" value="PGM_Phosphatase"/>
</dbReference>
<dbReference type="Proteomes" id="UP000284868">
    <property type="component" value="Unassembled WGS sequence"/>
</dbReference>
<dbReference type="Gene3D" id="3.40.50.1240">
    <property type="entry name" value="Phosphoglycerate mutase-like"/>
    <property type="match status" value="1"/>
</dbReference>
<name>A0A415NZZ9_9FIRM</name>
<evidence type="ECO:0000313" key="3">
    <source>
        <dbReference type="EMBL" id="MBS4883868.1"/>
    </source>
</evidence>
<feature type="binding site" evidence="2">
    <location>
        <begin position="7"/>
        <end position="14"/>
    </location>
    <ligand>
        <name>substrate</name>
    </ligand>
</feature>
<evidence type="ECO:0000313" key="5">
    <source>
        <dbReference type="Proteomes" id="UP000284868"/>
    </source>
</evidence>
<proteinExistence type="predicted"/>
<feature type="active site" description="Proton donor/acceptor" evidence="1">
    <location>
        <position position="81"/>
    </location>
</feature>
<dbReference type="AlphaFoldDB" id="A0A415NZZ9"/>
<dbReference type="RefSeq" id="WP_004798158.1">
    <property type="nucleotide sequence ID" value="NZ_CABKNA010000006.1"/>
</dbReference>
<organism evidence="4 5">
    <name type="scientific">Amedibacillus dolichus</name>
    <dbReference type="NCBI Taxonomy" id="31971"/>
    <lineage>
        <taxon>Bacteria</taxon>
        <taxon>Bacillati</taxon>
        <taxon>Bacillota</taxon>
        <taxon>Erysipelotrichia</taxon>
        <taxon>Erysipelotrichales</taxon>
        <taxon>Erysipelotrichaceae</taxon>
        <taxon>Amedibacillus</taxon>
    </lineage>
</organism>
<dbReference type="PIRSF" id="PIRSF000709">
    <property type="entry name" value="6PFK_2-Ptase"/>
    <property type="match status" value="1"/>
</dbReference>
<reference evidence="3" key="2">
    <citation type="submission" date="2021-02" db="EMBL/GenBank/DDBJ databases">
        <title>Infant gut strain persistence is associated with maternal origin, phylogeny, and functional potential including surface adhesion and iron acquisition.</title>
        <authorList>
            <person name="Lou Y.C."/>
        </authorList>
    </citation>
    <scope>NUCLEOTIDE SEQUENCE</scope>
    <source>
        <strain evidence="3">L3_108_103G1_dasL3_108_103G1_concoct_2</strain>
    </source>
</reference>
<dbReference type="InterPro" id="IPR029033">
    <property type="entry name" value="His_PPase_superfam"/>
</dbReference>
<dbReference type="GO" id="GO:0016791">
    <property type="term" value="F:phosphatase activity"/>
    <property type="evidence" value="ECO:0007669"/>
    <property type="project" value="TreeGrafter"/>
</dbReference>
<evidence type="ECO:0000256" key="2">
    <source>
        <dbReference type="PIRSR" id="PIRSR613078-2"/>
    </source>
</evidence>
<feature type="active site" description="Tele-phosphohistidine intermediate" evidence="1">
    <location>
        <position position="8"/>
    </location>
</feature>
<dbReference type="Proteomes" id="UP000753219">
    <property type="component" value="Unassembled WGS sequence"/>
</dbReference>